<dbReference type="InterPro" id="IPR052361">
    <property type="entry name" value="F-box_domain"/>
</dbReference>
<protein>
    <recommendedName>
        <fullName evidence="1">F-box associated beta-propeller type 3 domain-containing protein</fullName>
    </recommendedName>
</protein>
<evidence type="ECO:0000313" key="3">
    <source>
        <dbReference type="Proteomes" id="UP000315295"/>
    </source>
</evidence>
<name>A0A540KT05_MALBA</name>
<dbReference type="AlphaFoldDB" id="A0A540KT05"/>
<sequence>MDYKALNDNDAYVPKRKLACPSVTTSEMFVNLLGSCNGLVCLAIEDSDDYANIILWNPSTGDTTVLPKPPFNKRFYELGSDDKLFYGLGYDSYNEDYKACFLNGALHWVQPEMMSCIISFDLADEKLAQTLPLPDSNNGEVFVGVGTTGNCLFTFTIPIDSIGFQYGL</sequence>
<keyword evidence="3" id="KW-1185">Reference proteome</keyword>
<feature type="domain" description="F-box associated beta-propeller type 3" evidence="1">
    <location>
        <begin position="24"/>
        <end position="101"/>
    </location>
</feature>
<dbReference type="EMBL" id="VIEB01000969">
    <property type="protein sequence ID" value="TQD77355.1"/>
    <property type="molecule type" value="Genomic_DNA"/>
</dbReference>
<proteinExistence type="predicted"/>
<dbReference type="Proteomes" id="UP000315295">
    <property type="component" value="Unassembled WGS sequence"/>
</dbReference>
<accession>A0A540KT05</accession>
<evidence type="ECO:0000259" key="1">
    <source>
        <dbReference type="Pfam" id="PF08268"/>
    </source>
</evidence>
<dbReference type="STRING" id="106549.A0A540KT05"/>
<dbReference type="Pfam" id="PF08268">
    <property type="entry name" value="FBA_3"/>
    <property type="match status" value="1"/>
</dbReference>
<evidence type="ECO:0000313" key="2">
    <source>
        <dbReference type="EMBL" id="TQD77355.1"/>
    </source>
</evidence>
<dbReference type="PANTHER" id="PTHR31790:SF526">
    <property type="entry name" value="OS12G0618150 PROTEIN"/>
    <property type="match status" value="1"/>
</dbReference>
<comment type="caution">
    <text evidence="2">The sequence shown here is derived from an EMBL/GenBank/DDBJ whole genome shotgun (WGS) entry which is preliminary data.</text>
</comment>
<gene>
    <name evidence="2" type="ORF">C1H46_037111</name>
</gene>
<dbReference type="PANTHER" id="PTHR31790">
    <property type="entry name" value="OS02G0783600 PROTEIN"/>
    <property type="match status" value="1"/>
</dbReference>
<reference evidence="2 3" key="1">
    <citation type="journal article" date="2019" name="G3 (Bethesda)">
        <title>Sequencing of a Wild Apple (Malus baccata) Genome Unravels the Differences Between Cultivated and Wild Apple Species Regarding Disease Resistance and Cold Tolerance.</title>
        <authorList>
            <person name="Chen X."/>
        </authorList>
    </citation>
    <scope>NUCLEOTIDE SEQUENCE [LARGE SCALE GENOMIC DNA]</scope>
    <source>
        <strain evidence="3">cv. Shandingzi</strain>
        <tissue evidence="2">Leaves</tissue>
    </source>
</reference>
<dbReference type="InterPro" id="IPR013187">
    <property type="entry name" value="F-box-assoc_dom_typ3"/>
</dbReference>
<organism evidence="2 3">
    <name type="scientific">Malus baccata</name>
    <name type="common">Siberian crab apple</name>
    <name type="synonym">Pyrus baccata</name>
    <dbReference type="NCBI Taxonomy" id="106549"/>
    <lineage>
        <taxon>Eukaryota</taxon>
        <taxon>Viridiplantae</taxon>
        <taxon>Streptophyta</taxon>
        <taxon>Embryophyta</taxon>
        <taxon>Tracheophyta</taxon>
        <taxon>Spermatophyta</taxon>
        <taxon>Magnoliopsida</taxon>
        <taxon>eudicotyledons</taxon>
        <taxon>Gunneridae</taxon>
        <taxon>Pentapetalae</taxon>
        <taxon>rosids</taxon>
        <taxon>fabids</taxon>
        <taxon>Rosales</taxon>
        <taxon>Rosaceae</taxon>
        <taxon>Amygdaloideae</taxon>
        <taxon>Maleae</taxon>
        <taxon>Malus</taxon>
    </lineage>
</organism>